<evidence type="ECO:0000313" key="2">
    <source>
        <dbReference type="EMBL" id="KAH7935634.1"/>
    </source>
</evidence>
<sequence length="105" mass="11331">MSMQVIIDGVLTEVYPGVDSDGLPIIEDGLPVYVTPGGMPIRLDMTHVTVGAASHGSPERPEDAAPRDSPEPWADDPAPHGPPERRPEELWPEARVLCLIDLVSE</sequence>
<evidence type="ECO:0000256" key="1">
    <source>
        <dbReference type="SAM" id="MobiDB-lite"/>
    </source>
</evidence>
<proteinExistence type="predicted"/>
<evidence type="ECO:0000313" key="3">
    <source>
        <dbReference type="Proteomes" id="UP000821837"/>
    </source>
</evidence>
<dbReference type="VEuPathDB" id="VectorBase:RSAN_028761"/>
<organism evidence="2 3">
    <name type="scientific">Rhipicephalus sanguineus</name>
    <name type="common">Brown dog tick</name>
    <name type="synonym">Ixodes sanguineus</name>
    <dbReference type="NCBI Taxonomy" id="34632"/>
    <lineage>
        <taxon>Eukaryota</taxon>
        <taxon>Metazoa</taxon>
        <taxon>Ecdysozoa</taxon>
        <taxon>Arthropoda</taxon>
        <taxon>Chelicerata</taxon>
        <taxon>Arachnida</taxon>
        <taxon>Acari</taxon>
        <taxon>Parasitiformes</taxon>
        <taxon>Ixodida</taxon>
        <taxon>Ixodoidea</taxon>
        <taxon>Ixodidae</taxon>
        <taxon>Rhipicephalinae</taxon>
        <taxon>Rhipicephalus</taxon>
        <taxon>Rhipicephalus</taxon>
    </lineage>
</organism>
<feature type="region of interest" description="Disordered" evidence="1">
    <location>
        <begin position="50"/>
        <end position="90"/>
    </location>
</feature>
<reference evidence="2" key="2">
    <citation type="submission" date="2021-09" db="EMBL/GenBank/DDBJ databases">
        <authorList>
            <person name="Jia N."/>
            <person name="Wang J."/>
            <person name="Shi W."/>
            <person name="Du L."/>
            <person name="Sun Y."/>
            <person name="Zhan W."/>
            <person name="Jiang J."/>
            <person name="Wang Q."/>
            <person name="Zhang B."/>
            <person name="Ji P."/>
            <person name="Sakyi L.B."/>
            <person name="Cui X."/>
            <person name="Yuan T."/>
            <person name="Jiang B."/>
            <person name="Yang W."/>
            <person name="Lam T.T.-Y."/>
            <person name="Chang Q."/>
            <person name="Ding S."/>
            <person name="Wang X."/>
            <person name="Zhu J."/>
            <person name="Ruan X."/>
            <person name="Zhao L."/>
            <person name="Wei J."/>
            <person name="Que T."/>
            <person name="Du C."/>
            <person name="Cheng J."/>
            <person name="Dai P."/>
            <person name="Han X."/>
            <person name="Huang E."/>
            <person name="Gao Y."/>
            <person name="Liu J."/>
            <person name="Shao H."/>
            <person name="Ye R."/>
            <person name="Li L."/>
            <person name="Wei W."/>
            <person name="Wang X."/>
            <person name="Wang C."/>
            <person name="Huo Q."/>
            <person name="Li W."/>
            <person name="Guo W."/>
            <person name="Chen H."/>
            <person name="Chen S."/>
            <person name="Zhou L."/>
            <person name="Zhou L."/>
            <person name="Ni X."/>
            <person name="Tian J."/>
            <person name="Zhou Y."/>
            <person name="Sheng Y."/>
            <person name="Liu T."/>
            <person name="Pan Y."/>
            <person name="Xia L."/>
            <person name="Li J."/>
            <person name="Zhao F."/>
            <person name="Cao W."/>
        </authorList>
    </citation>
    <scope>NUCLEOTIDE SEQUENCE</scope>
    <source>
        <strain evidence="2">Rsan-2018</strain>
        <tissue evidence="2">Larvae</tissue>
    </source>
</reference>
<accession>A0A9D4PBD9</accession>
<gene>
    <name evidence="2" type="ORF">HPB52_010746</name>
</gene>
<dbReference type="Proteomes" id="UP000821837">
    <property type="component" value="Unassembled WGS sequence"/>
</dbReference>
<feature type="compositionally biased region" description="Basic and acidic residues" evidence="1">
    <location>
        <begin position="57"/>
        <end position="70"/>
    </location>
</feature>
<dbReference type="AlphaFoldDB" id="A0A9D4PBD9"/>
<name>A0A9D4PBD9_RHISA</name>
<comment type="caution">
    <text evidence="2">The sequence shown here is derived from an EMBL/GenBank/DDBJ whole genome shotgun (WGS) entry which is preliminary data.</text>
</comment>
<keyword evidence="3" id="KW-1185">Reference proteome</keyword>
<dbReference type="EMBL" id="JABSTV010001255">
    <property type="protein sequence ID" value="KAH7935634.1"/>
    <property type="molecule type" value="Genomic_DNA"/>
</dbReference>
<reference evidence="2" key="1">
    <citation type="journal article" date="2020" name="Cell">
        <title>Large-Scale Comparative Analyses of Tick Genomes Elucidate Their Genetic Diversity and Vector Capacities.</title>
        <authorList>
            <consortium name="Tick Genome and Microbiome Consortium (TIGMIC)"/>
            <person name="Jia N."/>
            <person name="Wang J."/>
            <person name="Shi W."/>
            <person name="Du L."/>
            <person name="Sun Y."/>
            <person name="Zhan W."/>
            <person name="Jiang J.F."/>
            <person name="Wang Q."/>
            <person name="Zhang B."/>
            <person name="Ji P."/>
            <person name="Bell-Sakyi L."/>
            <person name="Cui X.M."/>
            <person name="Yuan T.T."/>
            <person name="Jiang B.G."/>
            <person name="Yang W.F."/>
            <person name="Lam T.T."/>
            <person name="Chang Q.C."/>
            <person name="Ding S.J."/>
            <person name="Wang X.J."/>
            <person name="Zhu J.G."/>
            <person name="Ruan X.D."/>
            <person name="Zhao L."/>
            <person name="Wei J.T."/>
            <person name="Ye R.Z."/>
            <person name="Que T.C."/>
            <person name="Du C.H."/>
            <person name="Zhou Y.H."/>
            <person name="Cheng J.X."/>
            <person name="Dai P.F."/>
            <person name="Guo W.B."/>
            <person name="Han X.H."/>
            <person name="Huang E.J."/>
            <person name="Li L.F."/>
            <person name="Wei W."/>
            <person name="Gao Y.C."/>
            <person name="Liu J.Z."/>
            <person name="Shao H.Z."/>
            <person name="Wang X."/>
            <person name="Wang C.C."/>
            <person name="Yang T.C."/>
            <person name="Huo Q.B."/>
            <person name="Li W."/>
            <person name="Chen H.Y."/>
            <person name="Chen S.E."/>
            <person name="Zhou L.G."/>
            <person name="Ni X.B."/>
            <person name="Tian J.H."/>
            <person name="Sheng Y."/>
            <person name="Liu T."/>
            <person name="Pan Y.S."/>
            <person name="Xia L.Y."/>
            <person name="Li J."/>
            <person name="Zhao F."/>
            <person name="Cao W.C."/>
        </authorList>
    </citation>
    <scope>NUCLEOTIDE SEQUENCE</scope>
    <source>
        <strain evidence="2">Rsan-2018</strain>
    </source>
</reference>
<protein>
    <submittedName>
        <fullName evidence="2">Uncharacterized protein</fullName>
    </submittedName>
</protein>